<accession>A0A0E9Q7Y1</accession>
<dbReference type="AlphaFoldDB" id="A0A0E9Q7Y1"/>
<evidence type="ECO:0000313" key="1">
    <source>
        <dbReference type="EMBL" id="JAH12440.1"/>
    </source>
</evidence>
<reference evidence="1" key="1">
    <citation type="submission" date="2014-11" db="EMBL/GenBank/DDBJ databases">
        <authorList>
            <person name="Amaro Gonzalez C."/>
        </authorList>
    </citation>
    <scope>NUCLEOTIDE SEQUENCE</scope>
</reference>
<protein>
    <submittedName>
        <fullName evidence="1">Uncharacterized protein</fullName>
    </submittedName>
</protein>
<organism evidence="1">
    <name type="scientific">Anguilla anguilla</name>
    <name type="common">European freshwater eel</name>
    <name type="synonym">Muraena anguilla</name>
    <dbReference type="NCBI Taxonomy" id="7936"/>
    <lineage>
        <taxon>Eukaryota</taxon>
        <taxon>Metazoa</taxon>
        <taxon>Chordata</taxon>
        <taxon>Craniata</taxon>
        <taxon>Vertebrata</taxon>
        <taxon>Euteleostomi</taxon>
        <taxon>Actinopterygii</taxon>
        <taxon>Neopterygii</taxon>
        <taxon>Teleostei</taxon>
        <taxon>Anguilliformes</taxon>
        <taxon>Anguillidae</taxon>
        <taxon>Anguilla</taxon>
    </lineage>
</organism>
<sequence length="32" mass="3762">MSCSPGENAKRCDKVDYSLFFFYWITKNVAKI</sequence>
<name>A0A0E9Q7Y1_ANGAN</name>
<proteinExistence type="predicted"/>
<reference evidence="1" key="2">
    <citation type="journal article" date="2015" name="Fish Shellfish Immunol.">
        <title>Early steps in the European eel (Anguilla anguilla)-Vibrio vulnificus interaction in the gills: Role of the RtxA13 toxin.</title>
        <authorList>
            <person name="Callol A."/>
            <person name="Pajuelo D."/>
            <person name="Ebbesson L."/>
            <person name="Teles M."/>
            <person name="MacKenzie S."/>
            <person name="Amaro C."/>
        </authorList>
    </citation>
    <scope>NUCLEOTIDE SEQUENCE</scope>
</reference>
<dbReference type="EMBL" id="GBXM01096137">
    <property type="protein sequence ID" value="JAH12440.1"/>
    <property type="molecule type" value="Transcribed_RNA"/>
</dbReference>